<evidence type="ECO:0000256" key="8">
    <source>
        <dbReference type="ARBA" id="ARBA00022842"/>
    </source>
</evidence>
<evidence type="ECO:0000256" key="7">
    <source>
        <dbReference type="ARBA" id="ARBA00022801"/>
    </source>
</evidence>
<keyword evidence="9" id="KW-0347">Helicase</keyword>
<dbReference type="EC" id="5.6.2.3" evidence="9"/>
<comment type="similarity">
    <text evidence="3">Belongs to the RNase H family.</text>
</comment>
<evidence type="ECO:0000256" key="10">
    <source>
        <dbReference type="SAM" id="MobiDB-lite"/>
    </source>
</evidence>
<keyword evidence="9" id="KW-0067">ATP-binding</keyword>
<gene>
    <name evidence="12" type="ORF">EVOR1521_LOCUS7280</name>
</gene>
<dbReference type="Gene3D" id="3.40.970.10">
    <property type="entry name" value="Ribonuclease H1, N-terminal domain"/>
    <property type="match status" value="1"/>
</dbReference>
<dbReference type="CDD" id="cd18037">
    <property type="entry name" value="DEXSc_Pif1_like"/>
    <property type="match status" value="1"/>
</dbReference>
<keyword evidence="5" id="KW-0479">Metal-binding</keyword>
<keyword evidence="9" id="KW-0234">DNA repair</keyword>
<evidence type="ECO:0000256" key="6">
    <source>
        <dbReference type="ARBA" id="ARBA00022759"/>
    </source>
</evidence>
<evidence type="ECO:0000256" key="2">
    <source>
        <dbReference type="ARBA" id="ARBA00004065"/>
    </source>
</evidence>
<dbReference type="PANTHER" id="PTHR47642:SF5">
    <property type="entry name" value="ATP-DEPENDENT DNA HELICASE"/>
    <property type="match status" value="1"/>
</dbReference>
<comment type="similarity">
    <text evidence="9">Belongs to the helicase family.</text>
</comment>
<dbReference type="PANTHER" id="PTHR47642">
    <property type="entry name" value="ATP-DEPENDENT DNA HELICASE"/>
    <property type="match status" value="1"/>
</dbReference>
<dbReference type="GO" id="GO:0005524">
    <property type="term" value="F:ATP binding"/>
    <property type="evidence" value="ECO:0007669"/>
    <property type="project" value="UniProtKB-KW"/>
</dbReference>
<dbReference type="GO" id="GO:0043139">
    <property type="term" value="F:5'-3' DNA helicase activity"/>
    <property type="evidence" value="ECO:0007669"/>
    <property type="project" value="UniProtKB-EC"/>
</dbReference>
<sequence>MALAAGMCDLFSTLRRAPAVGAAFHRRFCGMTSPSTASAVGVGVVMDAAKVYAVAAGRRPGIYDTWAECHQQVAGFPGARYKGFNDENGAKRFLAQEPAQKVRKDTVDPEWEAEVLAELGEEQRAVAEAVLAGGNVFITGQAGCGKSFLVSRLIKLLQKRKGKGSVAVCASTGVASVHVGGTTLHSLLGCGLAKSEEDWQKATKSKKAGARLRRAKVLLLDEVSMLSAEFLDRAAQLVAEQKRSQSPFGGLQLVFCGDFMQLPPVQGAFAFEAQAWQELGFQCFSLQNNFRQAGDAALQDLLRQLRQGQLPIERLKALEGNGADGSYPMLVSTNAEAEAVNRAKLDSLPGAAVVFRAKDEAENPKNFTGRGALEKLMVQEELHLKVGSVVMLLVNLRLPDKCFHTPRPSPPRRFQMPGLPQPLVDLAAHNMMNTPEHFKSVPLVNGTVGVVIDFEDGFPVVEFARRYRRLIEPVKMEGELGFLGKYARTQVPLKLAWALTIHKTQGLTLSSGQLNLSKVFEPAQLYVALSRFQTLDSVRISGLPPRMPSSQRQRRATEFHKQFEEELSA</sequence>
<evidence type="ECO:0000313" key="13">
    <source>
        <dbReference type="Proteomes" id="UP001178507"/>
    </source>
</evidence>
<dbReference type="CDD" id="cd18809">
    <property type="entry name" value="SF1_C_RecD"/>
    <property type="match status" value="1"/>
</dbReference>
<dbReference type="SUPFAM" id="SSF52540">
    <property type="entry name" value="P-loop containing nucleoside triphosphate hydrolases"/>
    <property type="match status" value="2"/>
</dbReference>
<dbReference type="InterPro" id="IPR011320">
    <property type="entry name" value="RNase_H1_N"/>
</dbReference>
<evidence type="ECO:0000256" key="9">
    <source>
        <dbReference type="RuleBase" id="RU363044"/>
    </source>
</evidence>
<dbReference type="SUPFAM" id="SSF55658">
    <property type="entry name" value="L9 N-domain-like"/>
    <property type="match status" value="1"/>
</dbReference>
<dbReference type="InterPro" id="IPR003593">
    <property type="entry name" value="AAA+_ATPase"/>
</dbReference>
<keyword evidence="13" id="KW-1185">Reference proteome</keyword>
<keyword evidence="9" id="KW-0233">DNA recombination</keyword>
<comment type="catalytic activity">
    <reaction evidence="9">
        <text>ATP + H2O = ADP + phosphate + H(+)</text>
        <dbReference type="Rhea" id="RHEA:13065"/>
        <dbReference type="ChEBI" id="CHEBI:15377"/>
        <dbReference type="ChEBI" id="CHEBI:15378"/>
        <dbReference type="ChEBI" id="CHEBI:30616"/>
        <dbReference type="ChEBI" id="CHEBI:43474"/>
        <dbReference type="ChEBI" id="CHEBI:456216"/>
        <dbReference type="EC" id="5.6.2.3"/>
    </reaction>
</comment>
<dbReference type="Pfam" id="PF01693">
    <property type="entry name" value="Cauli_VI"/>
    <property type="match status" value="1"/>
</dbReference>
<dbReference type="InterPro" id="IPR027417">
    <property type="entry name" value="P-loop_NTPase"/>
</dbReference>
<evidence type="ECO:0000259" key="11">
    <source>
        <dbReference type="SMART" id="SM00382"/>
    </source>
</evidence>
<feature type="compositionally biased region" description="Basic and acidic residues" evidence="10">
    <location>
        <begin position="555"/>
        <end position="569"/>
    </location>
</feature>
<dbReference type="InterPro" id="IPR009027">
    <property type="entry name" value="Ribosomal_bL9/RNase_H1_N"/>
</dbReference>
<name>A0AA36MSX4_9DINO</name>
<evidence type="ECO:0000256" key="1">
    <source>
        <dbReference type="ARBA" id="ARBA00001946"/>
    </source>
</evidence>
<evidence type="ECO:0000256" key="3">
    <source>
        <dbReference type="ARBA" id="ARBA00005300"/>
    </source>
</evidence>
<dbReference type="GO" id="GO:0046872">
    <property type="term" value="F:metal ion binding"/>
    <property type="evidence" value="ECO:0007669"/>
    <property type="project" value="UniProtKB-KW"/>
</dbReference>
<keyword evidence="6" id="KW-0255">Endonuclease</keyword>
<feature type="region of interest" description="Disordered" evidence="10">
    <location>
        <begin position="543"/>
        <end position="569"/>
    </location>
</feature>
<dbReference type="GO" id="GO:0004519">
    <property type="term" value="F:endonuclease activity"/>
    <property type="evidence" value="ECO:0007669"/>
    <property type="project" value="UniProtKB-KW"/>
</dbReference>
<keyword evidence="8" id="KW-0460">Magnesium</keyword>
<keyword evidence="9" id="KW-0547">Nucleotide-binding</keyword>
<evidence type="ECO:0000313" key="12">
    <source>
        <dbReference type="EMBL" id="CAJ1378885.1"/>
    </source>
</evidence>
<reference evidence="12" key="1">
    <citation type="submission" date="2023-08" db="EMBL/GenBank/DDBJ databases">
        <authorList>
            <person name="Chen Y."/>
            <person name="Shah S."/>
            <person name="Dougan E. K."/>
            <person name="Thang M."/>
            <person name="Chan C."/>
        </authorList>
    </citation>
    <scope>NUCLEOTIDE SEQUENCE</scope>
</reference>
<proteinExistence type="inferred from homology"/>
<dbReference type="GO" id="GO:0000723">
    <property type="term" value="P:telomere maintenance"/>
    <property type="evidence" value="ECO:0007669"/>
    <property type="project" value="InterPro"/>
</dbReference>
<keyword evidence="9" id="KW-0227">DNA damage</keyword>
<organism evidence="12 13">
    <name type="scientific">Effrenium voratum</name>
    <dbReference type="NCBI Taxonomy" id="2562239"/>
    <lineage>
        <taxon>Eukaryota</taxon>
        <taxon>Sar</taxon>
        <taxon>Alveolata</taxon>
        <taxon>Dinophyceae</taxon>
        <taxon>Suessiales</taxon>
        <taxon>Symbiodiniaceae</taxon>
        <taxon>Effrenium</taxon>
    </lineage>
</organism>
<comment type="cofactor">
    <cofactor evidence="1 9">
        <name>Mg(2+)</name>
        <dbReference type="ChEBI" id="CHEBI:18420"/>
    </cofactor>
</comment>
<accession>A0AA36MSX4</accession>
<dbReference type="AlphaFoldDB" id="A0AA36MSX4"/>
<evidence type="ECO:0000256" key="4">
    <source>
        <dbReference type="ARBA" id="ARBA00022722"/>
    </source>
</evidence>
<keyword evidence="7 9" id="KW-0378">Hydrolase</keyword>
<dbReference type="Pfam" id="PF05970">
    <property type="entry name" value="PIF1"/>
    <property type="match status" value="1"/>
</dbReference>
<dbReference type="GO" id="GO:0006281">
    <property type="term" value="P:DNA repair"/>
    <property type="evidence" value="ECO:0007669"/>
    <property type="project" value="UniProtKB-KW"/>
</dbReference>
<keyword evidence="4" id="KW-0540">Nuclease</keyword>
<dbReference type="GO" id="GO:0006310">
    <property type="term" value="P:DNA recombination"/>
    <property type="evidence" value="ECO:0007669"/>
    <property type="project" value="UniProtKB-KW"/>
</dbReference>
<dbReference type="Proteomes" id="UP001178507">
    <property type="component" value="Unassembled WGS sequence"/>
</dbReference>
<protein>
    <recommendedName>
        <fullName evidence="9">ATP-dependent DNA helicase</fullName>
        <ecNumber evidence="9">5.6.2.3</ecNumber>
    </recommendedName>
</protein>
<feature type="domain" description="AAA+ ATPase" evidence="11">
    <location>
        <begin position="132"/>
        <end position="313"/>
    </location>
</feature>
<comment type="caution">
    <text evidence="12">The sequence shown here is derived from an EMBL/GenBank/DDBJ whole genome shotgun (WGS) entry which is preliminary data.</text>
</comment>
<dbReference type="InterPro" id="IPR037056">
    <property type="entry name" value="RNase_H1_N_sf"/>
</dbReference>
<evidence type="ECO:0000256" key="5">
    <source>
        <dbReference type="ARBA" id="ARBA00022723"/>
    </source>
</evidence>
<comment type="function">
    <text evidence="2">Endonuclease that specifically degrades the RNA of RNA-DNA hybrids.</text>
</comment>
<dbReference type="InterPro" id="IPR010285">
    <property type="entry name" value="DNA_helicase_pif1-like_DEAD"/>
</dbReference>
<dbReference type="EMBL" id="CAUJNA010000578">
    <property type="protein sequence ID" value="CAJ1378885.1"/>
    <property type="molecule type" value="Genomic_DNA"/>
</dbReference>
<dbReference type="FunFam" id="3.40.970.10:FF:000002">
    <property type="entry name" value="Ribonuclease H"/>
    <property type="match status" value="1"/>
</dbReference>
<dbReference type="Gene3D" id="3.40.50.300">
    <property type="entry name" value="P-loop containing nucleotide triphosphate hydrolases"/>
    <property type="match status" value="1"/>
</dbReference>
<dbReference type="InterPro" id="IPR051055">
    <property type="entry name" value="PIF1_helicase"/>
</dbReference>
<dbReference type="GO" id="GO:0016787">
    <property type="term" value="F:hydrolase activity"/>
    <property type="evidence" value="ECO:0007669"/>
    <property type="project" value="UniProtKB-KW"/>
</dbReference>
<dbReference type="SMART" id="SM00382">
    <property type="entry name" value="AAA"/>
    <property type="match status" value="1"/>
</dbReference>